<name>A0A4Q7V5K9_9BURK</name>
<dbReference type="GO" id="GO:1901678">
    <property type="term" value="P:iron coordination entity transport"/>
    <property type="evidence" value="ECO:0007669"/>
    <property type="project" value="UniProtKB-ARBA"/>
</dbReference>
<dbReference type="PROSITE" id="PS50983">
    <property type="entry name" value="FE_B12_PBP"/>
    <property type="match status" value="1"/>
</dbReference>
<keyword evidence="4" id="KW-0408">Iron</keyword>
<dbReference type="AlphaFoldDB" id="A0A4Q7V5K9"/>
<keyword evidence="3" id="KW-0813">Transport</keyword>
<keyword evidence="6" id="KW-1133">Transmembrane helix</keyword>
<keyword evidence="9" id="KW-1185">Reference proteome</keyword>
<keyword evidence="6" id="KW-0472">Membrane</keyword>
<dbReference type="InterPro" id="IPR051313">
    <property type="entry name" value="Bact_iron-sidero_bind"/>
</dbReference>
<dbReference type="Gene3D" id="3.40.50.1980">
    <property type="entry name" value="Nitrogenase molybdenum iron protein domain"/>
    <property type="match status" value="2"/>
</dbReference>
<evidence type="ECO:0000256" key="2">
    <source>
        <dbReference type="ARBA" id="ARBA00008814"/>
    </source>
</evidence>
<reference evidence="8 9" key="1">
    <citation type="submission" date="2019-02" db="EMBL/GenBank/DDBJ databases">
        <title>Genomic Encyclopedia of Type Strains, Phase IV (KMG-IV): sequencing the most valuable type-strain genomes for metagenomic binning, comparative biology and taxonomic classification.</title>
        <authorList>
            <person name="Goeker M."/>
        </authorList>
    </citation>
    <scope>NUCLEOTIDE SEQUENCE [LARGE SCALE GENOMIC DNA]</scope>
    <source>
        <strain evidence="8 9">DSM 23814</strain>
    </source>
</reference>
<dbReference type="EMBL" id="SHKO01000005">
    <property type="protein sequence ID" value="RZT91565.1"/>
    <property type="molecule type" value="Genomic_DNA"/>
</dbReference>
<evidence type="ECO:0000256" key="1">
    <source>
        <dbReference type="ARBA" id="ARBA00004196"/>
    </source>
</evidence>
<keyword evidence="6" id="KW-0812">Transmembrane</keyword>
<accession>A0A4Q7V5K9</accession>
<evidence type="ECO:0000256" key="4">
    <source>
        <dbReference type="ARBA" id="ARBA00022496"/>
    </source>
</evidence>
<dbReference type="GO" id="GO:0030288">
    <property type="term" value="C:outer membrane-bounded periplasmic space"/>
    <property type="evidence" value="ECO:0007669"/>
    <property type="project" value="TreeGrafter"/>
</dbReference>
<dbReference type="Proteomes" id="UP000293398">
    <property type="component" value="Unassembled WGS sequence"/>
</dbReference>
<feature type="transmembrane region" description="Helical" evidence="6">
    <location>
        <begin position="41"/>
        <end position="60"/>
    </location>
</feature>
<sequence length="344" mass="38577">MNATSQLWTRQTASNPGRVRTIVLAAAHAGSAGRRSLGMRIWFLLTVLACTNAMAAPFTVQHALGVTTIPDTPQRVITLFQGATDIAVALGVKPLATVESWAEKPVYRYLRKDLEGVPMVGLETQPSLEDIARLKPDLIIASKFRNEKIYDLLSYIAPTVAVDEVYQFRDNTRLIGQALNRQSQAQVLLDKWDARLAQTKRRLQDKFGAAWPLSVSILDFRSDHVRIYLANSFAGSVLADLGFVWSEPFRKSGWPLMKLTSKESIPVMDADVFFVQMRSDSRVVQNRYEDWSRHLLWQQLTAVKNKQVYLVDNVYWSLAGGILSANLMLDELEQLLGSPAGLQK</sequence>
<evidence type="ECO:0000259" key="7">
    <source>
        <dbReference type="PROSITE" id="PS50983"/>
    </source>
</evidence>
<feature type="domain" description="Fe/B12 periplasmic-binding" evidence="7">
    <location>
        <begin position="75"/>
        <end position="340"/>
    </location>
</feature>
<dbReference type="Pfam" id="PF01497">
    <property type="entry name" value="Peripla_BP_2"/>
    <property type="match status" value="1"/>
</dbReference>
<proteinExistence type="inferred from homology"/>
<evidence type="ECO:0000256" key="3">
    <source>
        <dbReference type="ARBA" id="ARBA00022448"/>
    </source>
</evidence>
<evidence type="ECO:0000313" key="8">
    <source>
        <dbReference type="EMBL" id="RZT91565.1"/>
    </source>
</evidence>
<dbReference type="RefSeq" id="WP_242612347.1">
    <property type="nucleotide sequence ID" value="NZ_SHKO01000005.1"/>
</dbReference>
<comment type="similarity">
    <text evidence="2">Belongs to the bacterial solute-binding protein 8 family.</text>
</comment>
<dbReference type="CDD" id="cd01146">
    <property type="entry name" value="FhuD"/>
    <property type="match status" value="1"/>
</dbReference>
<evidence type="ECO:0000256" key="6">
    <source>
        <dbReference type="SAM" id="Phobius"/>
    </source>
</evidence>
<dbReference type="InterPro" id="IPR002491">
    <property type="entry name" value="ABC_transptr_periplasmic_BD"/>
</dbReference>
<dbReference type="PANTHER" id="PTHR30532:SF21">
    <property type="entry name" value="SIDEROPHORE-BINDING LIPOPROTEIN YFIY-RELATED"/>
    <property type="match status" value="1"/>
</dbReference>
<dbReference type="SUPFAM" id="SSF53807">
    <property type="entry name" value="Helical backbone' metal receptor"/>
    <property type="match status" value="1"/>
</dbReference>
<comment type="subcellular location">
    <subcellularLocation>
        <location evidence="1">Cell envelope</location>
    </subcellularLocation>
</comment>
<keyword evidence="4" id="KW-0410">Iron transport</keyword>
<keyword evidence="5" id="KW-0732">Signal</keyword>
<comment type="caution">
    <text evidence="8">The sequence shown here is derived from an EMBL/GenBank/DDBJ whole genome shotgun (WGS) entry which is preliminary data.</text>
</comment>
<keyword evidence="4" id="KW-0406">Ion transport</keyword>
<dbReference type="PANTHER" id="PTHR30532">
    <property type="entry name" value="IRON III DICITRATE-BINDING PERIPLASMIC PROTEIN"/>
    <property type="match status" value="1"/>
</dbReference>
<protein>
    <submittedName>
        <fullName evidence="8">Iron complex transport system substrate-binding protein</fullName>
    </submittedName>
</protein>
<evidence type="ECO:0000256" key="5">
    <source>
        <dbReference type="ARBA" id="ARBA00022729"/>
    </source>
</evidence>
<evidence type="ECO:0000313" key="9">
    <source>
        <dbReference type="Proteomes" id="UP000293398"/>
    </source>
</evidence>
<organism evidence="8 9">
    <name type="scientific">Advenella incenata</name>
    <dbReference type="NCBI Taxonomy" id="267800"/>
    <lineage>
        <taxon>Bacteria</taxon>
        <taxon>Pseudomonadati</taxon>
        <taxon>Pseudomonadota</taxon>
        <taxon>Betaproteobacteria</taxon>
        <taxon>Burkholderiales</taxon>
        <taxon>Alcaligenaceae</taxon>
    </lineage>
</organism>
<gene>
    <name evidence="8" type="ORF">EV681_4321</name>
</gene>